<accession>A0A2S0WDL7</accession>
<keyword evidence="2" id="KW-1133">Transmembrane helix</keyword>
<keyword evidence="4" id="KW-1185">Reference proteome</keyword>
<organism evidence="3 4">
    <name type="scientific">Corynebacterium liangguodongii</name>
    <dbReference type="NCBI Taxonomy" id="2079535"/>
    <lineage>
        <taxon>Bacteria</taxon>
        <taxon>Bacillati</taxon>
        <taxon>Actinomycetota</taxon>
        <taxon>Actinomycetes</taxon>
        <taxon>Mycobacteriales</taxon>
        <taxon>Corynebacteriaceae</taxon>
        <taxon>Corynebacterium</taxon>
    </lineage>
</organism>
<evidence type="ECO:0000313" key="3">
    <source>
        <dbReference type="EMBL" id="AWB83873.1"/>
    </source>
</evidence>
<dbReference type="RefSeq" id="WP_108403882.1">
    <property type="nucleotide sequence ID" value="NZ_CP026948.1"/>
</dbReference>
<reference evidence="4" key="1">
    <citation type="submission" date="2018-01" db="EMBL/GenBank/DDBJ databases">
        <authorList>
            <person name="Li J."/>
        </authorList>
    </citation>
    <scope>NUCLEOTIDE SEQUENCE [LARGE SCALE GENOMIC DNA]</scope>
    <source>
        <strain evidence="4">2184</strain>
    </source>
</reference>
<dbReference type="Proteomes" id="UP000244754">
    <property type="component" value="Chromosome"/>
</dbReference>
<feature type="region of interest" description="Disordered" evidence="1">
    <location>
        <begin position="118"/>
        <end position="184"/>
    </location>
</feature>
<feature type="compositionally biased region" description="Low complexity" evidence="1">
    <location>
        <begin position="42"/>
        <end position="61"/>
    </location>
</feature>
<protein>
    <submittedName>
        <fullName evidence="3">Uncharacterized protein</fullName>
    </submittedName>
</protein>
<keyword evidence="2" id="KW-0472">Membrane</keyword>
<dbReference type="KEGG" id="clia:C3E79_04750"/>
<evidence type="ECO:0000313" key="4">
    <source>
        <dbReference type="Proteomes" id="UP000244754"/>
    </source>
</evidence>
<name>A0A2S0WDL7_9CORY</name>
<gene>
    <name evidence="3" type="ORF">C3E79_04750</name>
</gene>
<feature type="transmembrane region" description="Helical" evidence="2">
    <location>
        <begin position="70"/>
        <end position="91"/>
    </location>
</feature>
<evidence type="ECO:0000256" key="2">
    <source>
        <dbReference type="SAM" id="Phobius"/>
    </source>
</evidence>
<feature type="region of interest" description="Disordered" evidence="1">
    <location>
        <begin position="34"/>
        <end position="61"/>
    </location>
</feature>
<proteinExistence type="predicted"/>
<keyword evidence="2" id="KW-0812">Transmembrane</keyword>
<dbReference type="AlphaFoldDB" id="A0A2S0WDL7"/>
<sequence>MTNNNHDPKDLNKLNNLNNEEVSHRVEGVRDDAKVPATNAGPTVDTTKATGTPTTTAGSTAVAENQGGGWWKWLLGLLALLLIGWLLYSIFAGNKDNEGTTGETSTSIVATETVDVTETEGAQGGAEGAAQSATEGAGDAVQGATERAGEAANKAGDAVQGATEGAGEAANKVGDAVQNAVPTN</sequence>
<evidence type="ECO:0000256" key="1">
    <source>
        <dbReference type="SAM" id="MobiDB-lite"/>
    </source>
</evidence>
<dbReference type="EMBL" id="CP026948">
    <property type="protein sequence ID" value="AWB83873.1"/>
    <property type="molecule type" value="Genomic_DNA"/>
</dbReference>
<feature type="compositionally biased region" description="Low complexity" evidence="1">
    <location>
        <begin position="128"/>
        <end position="138"/>
    </location>
</feature>